<dbReference type="InterPro" id="IPR037523">
    <property type="entry name" value="VOC_core"/>
</dbReference>
<feature type="region of interest" description="Disordered" evidence="1">
    <location>
        <begin position="166"/>
        <end position="191"/>
    </location>
</feature>
<dbReference type="PROSITE" id="PS51819">
    <property type="entry name" value="VOC"/>
    <property type="match status" value="1"/>
</dbReference>
<dbReference type="PANTHER" id="PTHR34109">
    <property type="entry name" value="BNAUNNG04460D PROTEIN-RELATED"/>
    <property type="match status" value="1"/>
</dbReference>
<feature type="compositionally biased region" description="Basic and acidic residues" evidence="1">
    <location>
        <begin position="169"/>
        <end position="178"/>
    </location>
</feature>
<dbReference type="InterPro" id="IPR029068">
    <property type="entry name" value="Glyas_Bleomycin-R_OHBP_Dase"/>
</dbReference>
<evidence type="ECO:0000256" key="1">
    <source>
        <dbReference type="SAM" id="MobiDB-lite"/>
    </source>
</evidence>
<dbReference type="Gene3D" id="3.30.720.110">
    <property type="match status" value="1"/>
</dbReference>
<dbReference type="InterPro" id="IPR004360">
    <property type="entry name" value="Glyas_Fos-R_dOase_dom"/>
</dbReference>
<dbReference type="EMBL" id="CP090958">
    <property type="protein sequence ID" value="WGW12334.1"/>
    <property type="molecule type" value="Genomic_DNA"/>
</dbReference>
<gene>
    <name evidence="3" type="ORF">LWF01_00775</name>
</gene>
<feature type="domain" description="VOC" evidence="2">
    <location>
        <begin position="14"/>
        <end position="131"/>
    </location>
</feature>
<evidence type="ECO:0000259" key="2">
    <source>
        <dbReference type="PROSITE" id="PS51819"/>
    </source>
</evidence>
<dbReference type="Pfam" id="PF00903">
    <property type="entry name" value="Glyoxalase"/>
    <property type="match status" value="1"/>
</dbReference>
<dbReference type="CDD" id="cd07246">
    <property type="entry name" value="VOC_like"/>
    <property type="match status" value="1"/>
</dbReference>
<dbReference type="SUPFAM" id="SSF54593">
    <property type="entry name" value="Glyoxalase/Bleomycin resistance protein/Dihydroxybiphenyl dioxygenase"/>
    <property type="match status" value="1"/>
</dbReference>
<evidence type="ECO:0000313" key="3">
    <source>
        <dbReference type="EMBL" id="WGW12334.1"/>
    </source>
</evidence>
<proteinExistence type="predicted"/>
<dbReference type="Proteomes" id="UP001209083">
    <property type="component" value="Chromosome"/>
</dbReference>
<evidence type="ECO:0000313" key="4">
    <source>
        <dbReference type="Proteomes" id="UP001209083"/>
    </source>
</evidence>
<name>A0ABY8QTJ6_9MICO</name>
<accession>A0ABY8QTJ6</accession>
<dbReference type="Gene3D" id="3.30.720.120">
    <property type="match status" value="1"/>
</dbReference>
<dbReference type="RefSeq" id="WP_349639133.1">
    <property type="nucleotide sequence ID" value="NZ_CP090958.1"/>
</dbReference>
<reference evidence="3 4" key="1">
    <citation type="submission" date="2023-05" db="EMBL/GenBank/DDBJ databases">
        <title>Lithophilousrod everest ZFBP1038 complete genpme.</title>
        <authorList>
            <person name="Tian M."/>
        </authorList>
    </citation>
    <scope>NUCLEOTIDE SEQUENCE [LARGE SCALE GENOMIC DNA]</scope>
    <source>
        <strain evidence="3 4">ZFBP1038</strain>
    </source>
</reference>
<keyword evidence="4" id="KW-1185">Reference proteome</keyword>
<organism evidence="3 4">
    <name type="scientific">Saxibacter everestensis</name>
    <dbReference type="NCBI Taxonomy" id="2909229"/>
    <lineage>
        <taxon>Bacteria</taxon>
        <taxon>Bacillati</taxon>
        <taxon>Actinomycetota</taxon>
        <taxon>Actinomycetes</taxon>
        <taxon>Micrococcales</taxon>
        <taxon>Brevibacteriaceae</taxon>
        <taxon>Saxibacter</taxon>
    </lineage>
</organism>
<protein>
    <submittedName>
        <fullName evidence="3">VOC family protein</fullName>
    </submittedName>
</protein>
<sequence length="191" mass="20700">MTASANKSSPVPEGYSTVAPWIISRDTAGLLDFITAAFDAKETGRVPNADGTIGHAEAIIGDSVVMAFDARPDWPDTPAFLRLYVEDGDATFARAVAAGATAVTEMTEMFWGDRVGRVRDPFGNLWWIQCRVAELTEEEAWERAGQPEFVQAMEYVQGAELVQPLIPTRADRESREKAPGPGNKLASPTAV</sequence>
<dbReference type="PANTHER" id="PTHR34109:SF1">
    <property type="entry name" value="VOC DOMAIN-CONTAINING PROTEIN"/>
    <property type="match status" value="1"/>
</dbReference>